<dbReference type="InterPro" id="IPR000515">
    <property type="entry name" value="MetI-like"/>
</dbReference>
<feature type="transmembrane region" description="Helical" evidence="7">
    <location>
        <begin position="191"/>
        <end position="211"/>
    </location>
</feature>
<proteinExistence type="inferred from homology"/>
<evidence type="ECO:0000256" key="5">
    <source>
        <dbReference type="ARBA" id="ARBA00022989"/>
    </source>
</evidence>
<feature type="domain" description="ABC transmembrane type-1" evidence="8">
    <location>
        <begin position="103"/>
        <end position="313"/>
    </location>
</feature>
<dbReference type="PANTHER" id="PTHR43163:SF9">
    <property type="entry name" value="ABC TRANSPORTER PERMEASE PROTEIN"/>
    <property type="match status" value="1"/>
</dbReference>
<feature type="transmembrane region" description="Helical" evidence="7">
    <location>
        <begin position="142"/>
        <end position="167"/>
    </location>
</feature>
<dbReference type="Pfam" id="PF00528">
    <property type="entry name" value="BPD_transp_1"/>
    <property type="match status" value="1"/>
</dbReference>
<comment type="subcellular location">
    <subcellularLocation>
        <location evidence="1 7">Cell membrane</location>
        <topology evidence="1 7">Multi-pass membrane protein</topology>
    </subcellularLocation>
</comment>
<organism evidence="9 10">
    <name type="scientific">Clostridium scindens (strain JCM 10418 / VPI 12708)</name>
    <dbReference type="NCBI Taxonomy" id="29347"/>
    <lineage>
        <taxon>Bacteria</taxon>
        <taxon>Bacillati</taxon>
        <taxon>Bacillota</taxon>
        <taxon>Clostridia</taxon>
        <taxon>Lachnospirales</taxon>
        <taxon>Lachnospiraceae</taxon>
    </lineage>
</organism>
<dbReference type="CDD" id="cd06261">
    <property type="entry name" value="TM_PBP2"/>
    <property type="match status" value="1"/>
</dbReference>
<name>A0A844F5F7_CLOSV</name>
<feature type="transmembrane region" description="Helical" evidence="7">
    <location>
        <begin position="12"/>
        <end position="31"/>
    </location>
</feature>
<dbReference type="GO" id="GO:0055085">
    <property type="term" value="P:transmembrane transport"/>
    <property type="evidence" value="ECO:0007669"/>
    <property type="project" value="InterPro"/>
</dbReference>
<dbReference type="Proteomes" id="UP000462363">
    <property type="component" value="Unassembled WGS sequence"/>
</dbReference>
<keyword evidence="5 7" id="KW-1133">Transmembrane helix</keyword>
<dbReference type="InterPro" id="IPR035906">
    <property type="entry name" value="MetI-like_sf"/>
</dbReference>
<evidence type="ECO:0000256" key="1">
    <source>
        <dbReference type="ARBA" id="ARBA00004651"/>
    </source>
</evidence>
<evidence type="ECO:0000313" key="10">
    <source>
        <dbReference type="Proteomes" id="UP000462363"/>
    </source>
</evidence>
<dbReference type="GO" id="GO:0005886">
    <property type="term" value="C:plasma membrane"/>
    <property type="evidence" value="ECO:0007669"/>
    <property type="project" value="UniProtKB-SubCell"/>
</dbReference>
<comment type="caution">
    <text evidence="9">The sequence shown here is derived from an EMBL/GenBank/DDBJ whole genome shotgun (WGS) entry which is preliminary data.</text>
</comment>
<accession>A0A844F5F7</accession>
<evidence type="ECO:0000313" key="9">
    <source>
        <dbReference type="EMBL" id="MSS39806.1"/>
    </source>
</evidence>
<keyword evidence="3" id="KW-1003">Cell membrane</keyword>
<dbReference type="PROSITE" id="PS50928">
    <property type="entry name" value="ABC_TM1"/>
    <property type="match status" value="1"/>
</dbReference>
<dbReference type="EMBL" id="VUMB01000009">
    <property type="protein sequence ID" value="MSS39806.1"/>
    <property type="molecule type" value="Genomic_DNA"/>
</dbReference>
<protein>
    <submittedName>
        <fullName evidence="9">ABC transporter permease</fullName>
    </submittedName>
</protein>
<evidence type="ECO:0000256" key="7">
    <source>
        <dbReference type="RuleBase" id="RU363032"/>
    </source>
</evidence>
<evidence type="ECO:0000256" key="3">
    <source>
        <dbReference type="ARBA" id="ARBA00022475"/>
    </source>
</evidence>
<evidence type="ECO:0000256" key="2">
    <source>
        <dbReference type="ARBA" id="ARBA00022448"/>
    </source>
</evidence>
<keyword evidence="2 7" id="KW-0813">Transport</keyword>
<comment type="similarity">
    <text evidence="7">Belongs to the binding-protein-dependent transport system permease family.</text>
</comment>
<dbReference type="SUPFAM" id="SSF161098">
    <property type="entry name" value="MetI-like"/>
    <property type="match status" value="1"/>
</dbReference>
<dbReference type="PANTHER" id="PTHR43163">
    <property type="entry name" value="DIPEPTIDE TRANSPORT SYSTEM PERMEASE PROTEIN DPPB-RELATED"/>
    <property type="match status" value="1"/>
</dbReference>
<evidence type="ECO:0000256" key="6">
    <source>
        <dbReference type="ARBA" id="ARBA00023136"/>
    </source>
</evidence>
<evidence type="ECO:0000256" key="4">
    <source>
        <dbReference type="ARBA" id="ARBA00022692"/>
    </source>
</evidence>
<reference evidence="9 10" key="1">
    <citation type="submission" date="2019-08" db="EMBL/GenBank/DDBJ databases">
        <title>In-depth cultivation of the pig gut microbiome towards novel bacterial diversity and tailored functional studies.</title>
        <authorList>
            <person name="Wylensek D."/>
            <person name="Hitch T.C.A."/>
            <person name="Clavel T."/>
        </authorList>
    </citation>
    <scope>NUCLEOTIDE SEQUENCE [LARGE SCALE GENOMIC DNA]</scope>
    <source>
        <strain evidence="9 10">BL-389-WT-3D</strain>
    </source>
</reference>
<dbReference type="Gene3D" id="1.10.3720.10">
    <property type="entry name" value="MetI-like"/>
    <property type="match status" value="1"/>
</dbReference>
<dbReference type="RefSeq" id="WP_154321944.1">
    <property type="nucleotide sequence ID" value="NZ_CP045695.1"/>
</dbReference>
<feature type="transmembrane region" description="Helical" evidence="7">
    <location>
        <begin position="107"/>
        <end position="130"/>
    </location>
</feature>
<sequence>MKGRYGIKISQNIIRALLLIILTSMVAFALMKASPVDPLQANVGQAALGSMSQEQIGKLREYWGVGTSPVRQYLSWAADFATGDMGTSLLYRQPVKNVIAVKLSNSLFLMVIAWIISGVLGFALGAIAGMNEGRWIDKGIKGYCLLISSTPAFWLALLLLVVFGVWLRVLPIGMSVPIGVEASGVTFTDRVYHAILPAVTLSITGVSNIALHTREKMIDIMDSDFILFALARGESGFKLFWRHGLRNVLLPALTLHFASISEIIGGSVLVEQVFSYPGIGQATVAAGLGSDMPLLMAITIVTALFVFGGNMTANILYGLVDPRIRRGGAS</sequence>
<dbReference type="AlphaFoldDB" id="A0A844F5F7"/>
<feature type="transmembrane region" description="Helical" evidence="7">
    <location>
        <begin position="294"/>
        <end position="320"/>
    </location>
</feature>
<keyword evidence="6 7" id="KW-0472">Membrane</keyword>
<gene>
    <name evidence="9" type="ORF">FYJ37_05440</name>
</gene>
<keyword evidence="4 7" id="KW-0812">Transmembrane</keyword>
<evidence type="ECO:0000259" key="8">
    <source>
        <dbReference type="PROSITE" id="PS50928"/>
    </source>
</evidence>
<feature type="transmembrane region" description="Helical" evidence="7">
    <location>
        <begin position="248"/>
        <end position="274"/>
    </location>
</feature>